<dbReference type="STRING" id="2769.R7Q9R6"/>
<dbReference type="RefSeq" id="XP_005714039.1">
    <property type="nucleotide sequence ID" value="XM_005713982.1"/>
</dbReference>
<dbReference type="GeneID" id="17321755"/>
<gene>
    <name evidence="2" type="ORF">CHC_T00002922001</name>
</gene>
<keyword evidence="3" id="KW-1185">Reference proteome</keyword>
<feature type="transmembrane region" description="Helical" evidence="1">
    <location>
        <begin position="149"/>
        <end position="171"/>
    </location>
</feature>
<dbReference type="InterPro" id="IPR003425">
    <property type="entry name" value="CCB3/YggT"/>
</dbReference>
<proteinExistence type="predicted"/>
<accession>R7Q9R6</accession>
<dbReference type="PANTHER" id="PTHR33219">
    <property type="entry name" value="YLMG HOMOLOG PROTEIN 2, CHLOROPLASTIC"/>
    <property type="match status" value="1"/>
</dbReference>
<dbReference type="OrthoDB" id="4696at2759"/>
<dbReference type="KEGG" id="ccp:CHC_T00002922001"/>
<evidence type="ECO:0000313" key="3">
    <source>
        <dbReference type="Proteomes" id="UP000012073"/>
    </source>
</evidence>
<keyword evidence="1" id="KW-0812">Transmembrane</keyword>
<dbReference type="GO" id="GO:0016020">
    <property type="term" value="C:membrane"/>
    <property type="evidence" value="ECO:0007669"/>
    <property type="project" value="InterPro"/>
</dbReference>
<protein>
    <submittedName>
        <fullName evidence="2">Uncharacterized protein</fullName>
    </submittedName>
</protein>
<dbReference type="Gramene" id="CDF34220">
    <property type="protein sequence ID" value="CDF34220"/>
    <property type="gene ID" value="CHC_T00002922001"/>
</dbReference>
<dbReference type="Pfam" id="PF02325">
    <property type="entry name" value="CCB3_YggT"/>
    <property type="match status" value="1"/>
</dbReference>
<dbReference type="PANTHER" id="PTHR33219:SF14">
    <property type="entry name" value="PROTEIN COFACTOR ASSEMBLY OF COMPLEX C SUBUNIT B CCB3, CHLOROPLASTIC-RELATED"/>
    <property type="match status" value="1"/>
</dbReference>
<name>R7Q9R6_CHOCR</name>
<dbReference type="Proteomes" id="UP000012073">
    <property type="component" value="Unassembled WGS sequence"/>
</dbReference>
<evidence type="ECO:0000256" key="1">
    <source>
        <dbReference type="SAM" id="Phobius"/>
    </source>
</evidence>
<feature type="transmembrane region" description="Helical" evidence="1">
    <location>
        <begin position="210"/>
        <end position="233"/>
    </location>
</feature>
<dbReference type="EMBL" id="HG001678">
    <property type="protein sequence ID" value="CDF34220.1"/>
    <property type="molecule type" value="Genomic_DNA"/>
</dbReference>
<keyword evidence="1" id="KW-0472">Membrane</keyword>
<keyword evidence="1" id="KW-1133">Transmembrane helix</keyword>
<reference evidence="3" key="1">
    <citation type="journal article" date="2013" name="Proc. Natl. Acad. Sci. U.S.A.">
        <title>Genome structure and metabolic features in the red seaweed Chondrus crispus shed light on evolution of the Archaeplastida.</title>
        <authorList>
            <person name="Collen J."/>
            <person name="Porcel B."/>
            <person name="Carre W."/>
            <person name="Ball S.G."/>
            <person name="Chaparro C."/>
            <person name="Tonon T."/>
            <person name="Barbeyron T."/>
            <person name="Michel G."/>
            <person name="Noel B."/>
            <person name="Valentin K."/>
            <person name="Elias M."/>
            <person name="Artiguenave F."/>
            <person name="Arun A."/>
            <person name="Aury J.M."/>
            <person name="Barbosa-Neto J.F."/>
            <person name="Bothwell J.H."/>
            <person name="Bouget F.Y."/>
            <person name="Brillet L."/>
            <person name="Cabello-Hurtado F."/>
            <person name="Capella-Gutierrez S."/>
            <person name="Charrier B."/>
            <person name="Cladiere L."/>
            <person name="Cock J.M."/>
            <person name="Coelho S.M."/>
            <person name="Colleoni C."/>
            <person name="Czjzek M."/>
            <person name="Da Silva C."/>
            <person name="Delage L."/>
            <person name="Denoeud F."/>
            <person name="Deschamps P."/>
            <person name="Dittami S.M."/>
            <person name="Gabaldon T."/>
            <person name="Gachon C.M."/>
            <person name="Groisillier A."/>
            <person name="Herve C."/>
            <person name="Jabbari K."/>
            <person name="Katinka M."/>
            <person name="Kloareg B."/>
            <person name="Kowalczyk N."/>
            <person name="Labadie K."/>
            <person name="Leblanc C."/>
            <person name="Lopez P.J."/>
            <person name="McLachlan D.H."/>
            <person name="Meslet-Cladiere L."/>
            <person name="Moustafa A."/>
            <person name="Nehr Z."/>
            <person name="Nyvall Collen P."/>
            <person name="Panaud O."/>
            <person name="Partensky F."/>
            <person name="Poulain J."/>
            <person name="Rensing S.A."/>
            <person name="Rousvoal S."/>
            <person name="Samson G."/>
            <person name="Symeonidi A."/>
            <person name="Weissenbach J."/>
            <person name="Zambounis A."/>
            <person name="Wincker P."/>
            <person name="Boyen C."/>
        </authorList>
    </citation>
    <scope>NUCLEOTIDE SEQUENCE [LARGE SCALE GENOMIC DNA]</scope>
    <source>
        <strain evidence="3">cv. Stackhouse</strain>
    </source>
</reference>
<sequence length="236" mass="25706">MQRRIAGRRPPAGIHYVSGGTRYDTTKQALFCTINRSTPGVHTIRKPVRLLGLHLQPSARTLKLPSQRLSHPQPCDNMAAFVANSTLLLQRSALRRAPLRRARHLYSQPGPQTRTRASLSVAHALPALASLPTALPLAEASLALSAGKILAGPGINLFNFVMVVRIILSWYPKTDLAKPPWIYIAVPTEPLLSATRKIIPPVGGVDISPIVWFAIMSFVHEILVGPQGLLVLLGQK</sequence>
<organism evidence="2 3">
    <name type="scientific">Chondrus crispus</name>
    <name type="common">Carrageen Irish moss</name>
    <name type="synonym">Polymorpha crispa</name>
    <dbReference type="NCBI Taxonomy" id="2769"/>
    <lineage>
        <taxon>Eukaryota</taxon>
        <taxon>Rhodophyta</taxon>
        <taxon>Florideophyceae</taxon>
        <taxon>Rhodymeniophycidae</taxon>
        <taxon>Gigartinales</taxon>
        <taxon>Gigartinaceae</taxon>
        <taxon>Chondrus</taxon>
    </lineage>
</organism>
<evidence type="ECO:0000313" key="2">
    <source>
        <dbReference type="EMBL" id="CDF34220.1"/>
    </source>
</evidence>
<dbReference type="AlphaFoldDB" id="R7Q9R6"/>